<reference evidence="7" key="2">
    <citation type="journal article" date="2023" name="Microbiome">
        <title>Synthase-selected sorting approach identifies a beta-lactone synthase in a nudibranch symbiotic bacterium.</title>
        <authorList>
            <person name="Dzunkova M."/>
            <person name="La Clair J.J."/>
            <person name="Tyml T."/>
            <person name="Doud D."/>
            <person name="Schulz F."/>
            <person name="Piquer-Esteban S."/>
            <person name="Porcel Sanchis D."/>
            <person name="Osborn A."/>
            <person name="Robinson D."/>
            <person name="Louie K.B."/>
            <person name="Bowen B.P."/>
            <person name="Bowers R.M."/>
            <person name="Lee J."/>
            <person name="Arnau V."/>
            <person name="Diaz-Villanueva W."/>
            <person name="Stepanauskas R."/>
            <person name="Gosliner T."/>
            <person name="Date S.V."/>
            <person name="Northen T.R."/>
            <person name="Cheng J.F."/>
            <person name="Burkart M.D."/>
            <person name="Woyke T."/>
        </authorList>
    </citation>
    <scope>NUCLEOTIDE SEQUENCE</scope>
    <source>
        <strain evidence="7">Df01</strain>
    </source>
</reference>
<dbReference type="CDD" id="cd03294">
    <property type="entry name" value="ABC_Pro_Gly_Betaine"/>
    <property type="match status" value="1"/>
</dbReference>
<dbReference type="InterPro" id="IPR003439">
    <property type="entry name" value="ABC_transporter-like_ATP-bd"/>
</dbReference>
<dbReference type="PANTHER" id="PTHR43869">
    <property type="entry name" value="GLYCINE BETAINE/PROLINE BETAINE TRANSPORT SYSTEM ATP-BINDING PROTEIN PROV"/>
    <property type="match status" value="1"/>
</dbReference>
<keyword evidence="5" id="KW-0472">Membrane</keyword>
<comment type="caution">
    <text evidence="7">The sequence shown here is derived from an EMBL/GenBank/DDBJ whole genome shotgun (WGS) entry which is preliminary data.</text>
</comment>
<dbReference type="InterPro" id="IPR003593">
    <property type="entry name" value="AAA+_ATPase"/>
</dbReference>
<evidence type="ECO:0000256" key="4">
    <source>
        <dbReference type="ARBA" id="ARBA00022840"/>
    </source>
</evidence>
<keyword evidence="5" id="KW-0997">Cell inner membrane</keyword>
<dbReference type="Pfam" id="PF00005">
    <property type="entry name" value="ABC_tran"/>
    <property type="match status" value="1"/>
</dbReference>
<dbReference type="EC" id="7.6.2.9" evidence="5"/>
<dbReference type="InterPro" id="IPR017871">
    <property type="entry name" value="ABC_transporter-like_CS"/>
</dbReference>
<keyword evidence="8" id="KW-1185">Reference proteome</keyword>
<name>A0ABT7QK29_9GAMM</name>
<gene>
    <name evidence="7" type="ORF">NQX30_01470</name>
</gene>
<evidence type="ECO:0000313" key="8">
    <source>
        <dbReference type="Proteomes" id="UP001168167"/>
    </source>
</evidence>
<comment type="subcellular location">
    <subcellularLocation>
        <location evidence="5">Cell inner membrane</location>
        <topology evidence="5">Peripheral membrane protein</topology>
    </subcellularLocation>
</comment>
<evidence type="ECO:0000313" key="7">
    <source>
        <dbReference type="EMBL" id="MDM5147054.1"/>
    </source>
</evidence>
<keyword evidence="5" id="KW-1003">Cell membrane</keyword>
<dbReference type="EMBL" id="JANQAO010000001">
    <property type="protein sequence ID" value="MDM5147054.1"/>
    <property type="molecule type" value="Genomic_DNA"/>
</dbReference>
<comment type="subunit">
    <text evidence="5">The complex is probably composed of two ATP-binding proteins, two transmembrane proteins and a solute-binding protein.</text>
</comment>
<dbReference type="InterPro" id="IPR051921">
    <property type="entry name" value="ABC_osmolyte_uptake_ATP-bind"/>
</dbReference>
<dbReference type="PANTHER" id="PTHR43869:SF1">
    <property type="entry name" value="GLYCINE BETAINE_PROLINE BETAINE TRANSPORT SYSTEM ATP-BINDING PROTEIN PROV"/>
    <property type="match status" value="1"/>
</dbReference>
<comment type="similarity">
    <text evidence="1 5">Belongs to the ABC transporter superfamily.</text>
</comment>
<dbReference type="SMART" id="SM00382">
    <property type="entry name" value="AAA"/>
    <property type="match status" value="1"/>
</dbReference>
<keyword evidence="3 5" id="KW-0547">Nucleotide-binding</keyword>
<evidence type="ECO:0000256" key="5">
    <source>
        <dbReference type="RuleBase" id="RU369116"/>
    </source>
</evidence>
<evidence type="ECO:0000256" key="1">
    <source>
        <dbReference type="ARBA" id="ARBA00005417"/>
    </source>
</evidence>
<dbReference type="Proteomes" id="UP001168167">
    <property type="component" value="Unassembled WGS sequence"/>
</dbReference>
<dbReference type="InterPro" id="IPR005892">
    <property type="entry name" value="Gly-betaine_transp_ATP-bd"/>
</dbReference>
<dbReference type="PROSITE" id="PS50893">
    <property type="entry name" value="ABC_TRANSPORTER_2"/>
    <property type="match status" value="1"/>
</dbReference>
<organism evidence="7 8">
    <name type="scientific">Candidatus Doriopsillibacter californiensis</name>
    <dbReference type="NCBI Taxonomy" id="2970740"/>
    <lineage>
        <taxon>Bacteria</taxon>
        <taxon>Pseudomonadati</taxon>
        <taxon>Pseudomonadota</taxon>
        <taxon>Gammaproteobacteria</taxon>
        <taxon>Candidatus Tethybacterales</taxon>
        <taxon>Candidatus Persebacteraceae</taxon>
        <taxon>Candidatus Doriopsillibacter</taxon>
    </lineage>
</organism>
<keyword evidence="2 5" id="KW-0813">Transport</keyword>
<feature type="domain" description="ABC transporter" evidence="6">
    <location>
        <begin position="31"/>
        <end position="267"/>
    </location>
</feature>
<dbReference type="GO" id="GO:0005524">
    <property type="term" value="F:ATP binding"/>
    <property type="evidence" value="ECO:0007669"/>
    <property type="project" value="UniProtKB-KW"/>
</dbReference>
<dbReference type="Gene3D" id="3.40.50.300">
    <property type="entry name" value="P-loop containing nucleotide triphosphate hydrolases"/>
    <property type="match status" value="1"/>
</dbReference>
<dbReference type="SUPFAM" id="SSF52540">
    <property type="entry name" value="P-loop containing nucleoside triphosphate hydrolases"/>
    <property type="match status" value="1"/>
</dbReference>
<sequence length="355" mass="39305">MSEPVVSCQRLWKIFGDKAAAALSAVREQGMEKQEIFERFGCVVGVADVSFDVYEGEIFCVMGLSGSGKSTLIRHINRLIEPTAGDVFIEGENIRKLSAEALRELRARKIGMVFQHMALLPHRNARENVALPLEIRNVDKHMRREVADRALETVNLSGWEERYPDELSGGMQQRVGLARALAADPNILLMDEPFSALDPLIRRQLQDQFLELAKKMRKTTIFITHDLDEAIRIGNRIAIMKDGALVQVGTPEAIVAAPADDYVSDFVANVSKLHLITAGRIMDPIDSVTENYSDWPVAPLDACLDELVDISVNTAFPIVIKSGEQTLGVVTQKNLLRGVQGRFDSAMDEDVHNGG</sequence>
<dbReference type="InterPro" id="IPR027417">
    <property type="entry name" value="P-loop_NTPase"/>
</dbReference>
<accession>A0ABT7QK29</accession>
<protein>
    <recommendedName>
        <fullName evidence="5">Quaternary amine transport ATP-binding protein</fullName>
        <ecNumber evidence="5">7.6.2.9</ecNumber>
    </recommendedName>
</protein>
<keyword evidence="4 5" id="KW-0067">ATP-binding</keyword>
<reference evidence="7" key="1">
    <citation type="submission" date="2022-08" db="EMBL/GenBank/DDBJ databases">
        <authorList>
            <person name="Dzunkova M."/>
            <person name="La Clair J."/>
            <person name="Tyml T."/>
            <person name="Doud D."/>
            <person name="Schulz F."/>
            <person name="Piquer S."/>
            <person name="Porcel Sanchis D."/>
            <person name="Osborn A."/>
            <person name="Robinson D."/>
            <person name="Louie K.B."/>
            <person name="Bowen B.P."/>
            <person name="Bowers R."/>
            <person name="Lee J."/>
            <person name="Arnau Llombart V."/>
            <person name="Diaz Villanueva W."/>
            <person name="Gosliner T."/>
            <person name="Northen T."/>
            <person name="Cheng J.-F."/>
            <person name="Burkart M.D."/>
            <person name="Woyke T."/>
        </authorList>
    </citation>
    <scope>NUCLEOTIDE SEQUENCE</scope>
    <source>
        <strain evidence="7">Df01</strain>
    </source>
</reference>
<evidence type="ECO:0000256" key="3">
    <source>
        <dbReference type="ARBA" id="ARBA00022741"/>
    </source>
</evidence>
<evidence type="ECO:0000256" key="2">
    <source>
        <dbReference type="ARBA" id="ARBA00022448"/>
    </source>
</evidence>
<proteinExistence type="inferred from homology"/>
<dbReference type="NCBIfam" id="TIGR01186">
    <property type="entry name" value="proV"/>
    <property type="match status" value="1"/>
</dbReference>
<comment type="catalytic activity">
    <reaction evidence="5">
        <text>a quaternary ammonium(out) + ATP + H2O = a quaternary ammonium(in) + ADP + phosphate + H(+)</text>
        <dbReference type="Rhea" id="RHEA:11036"/>
        <dbReference type="ChEBI" id="CHEBI:15377"/>
        <dbReference type="ChEBI" id="CHEBI:15378"/>
        <dbReference type="ChEBI" id="CHEBI:30616"/>
        <dbReference type="ChEBI" id="CHEBI:35267"/>
        <dbReference type="ChEBI" id="CHEBI:43474"/>
        <dbReference type="ChEBI" id="CHEBI:456216"/>
    </reaction>
</comment>
<evidence type="ECO:0000259" key="6">
    <source>
        <dbReference type="PROSITE" id="PS50893"/>
    </source>
</evidence>
<dbReference type="PROSITE" id="PS00211">
    <property type="entry name" value="ABC_TRANSPORTER_1"/>
    <property type="match status" value="1"/>
</dbReference>